<accession>A0A9P4HKH1</accession>
<feature type="compositionally biased region" description="Polar residues" evidence="1">
    <location>
        <begin position="186"/>
        <end position="201"/>
    </location>
</feature>
<keyword evidence="5" id="KW-1185">Reference proteome</keyword>
<keyword evidence="2" id="KW-0472">Membrane</keyword>
<evidence type="ECO:0000313" key="4">
    <source>
        <dbReference type="EMBL" id="KAF2035682.1"/>
    </source>
</evidence>
<feature type="compositionally biased region" description="Low complexity" evidence="1">
    <location>
        <begin position="172"/>
        <end position="185"/>
    </location>
</feature>
<name>A0A9P4HKH1_9PLEO</name>
<evidence type="ECO:0000256" key="3">
    <source>
        <dbReference type="SAM" id="SignalP"/>
    </source>
</evidence>
<sequence length="227" mass="22647">MKTASLATATALLSLSSAATVTLETTPCLDPSIPTQQLTIEMNLSGPVARDLNQVCGLRILSASDGVDVNTIHCQAFKDVVGIDPGSAPFTYEHPARISTNPVKEMAIRCSTQSSYIRRQNNDTASLGATPGATPVGSLGSTVTLPVSVSSGVSSGVSSAASQTTILTTTLASSGLPSSSGNASTATLTRTPTVSQTSATPSQSSGAASVVGVGMGVVAAGFLAMLV</sequence>
<gene>
    <name evidence="4" type="ORF">EK21DRAFT_106533</name>
</gene>
<evidence type="ECO:0008006" key="6">
    <source>
        <dbReference type="Google" id="ProtNLM"/>
    </source>
</evidence>
<comment type="caution">
    <text evidence="4">The sequence shown here is derived from an EMBL/GenBank/DDBJ whole genome shotgun (WGS) entry which is preliminary data.</text>
</comment>
<feature type="chain" id="PRO_5040373057" description="GPI anchored cell wall protein" evidence="3">
    <location>
        <begin position="19"/>
        <end position="227"/>
    </location>
</feature>
<reference evidence="4" key="1">
    <citation type="journal article" date="2020" name="Stud. Mycol.">
        <title>101 Dothideomycetes genomes: a test case for predicting lifestyles and emergence of pathogens.</title>
        <authorList>
            <person name="Haridas S."/>
            <person name="Albert R."/>
            <person name="Binder M."/>
            <person name="Bloem J."/>
            <person name="Labutti K."/>
            <person name="Salamov A."/>
            <person name="Andreopoulos B."/>
            <person name="Baker S."/>
            <person name="Barry K."/>
            <person name="Bills G."/>
            <person name="Bluhm B."/>
            <person name="Cannon C."/>
            <person name="Castanera R."/>
            <person name="Culley D."/>
            <person name="Daum C."/>
            <person name="Ezra D."/>
            <person name="Gonzalez J."/>
            <person name="Henrissat B."/>
            <person name="Kuo A."/>
            <person name="Liang C."/>
            <person name="Lipzen A."/>
            <person name="Lutzoni F."/>
            <person name="Magnuson J."/>
            <person name="Mondo S."/>
            <person name="Nolan M."/>
            <person name="Ohm R."/>
            <person name="Pangilinan J."/>
            <person name="Park H.-J."/>
            <person name="Ramirez L."/>
            <person name="Alfaro M."/>
            <person name="Sun H."/>
            <person name="Tritt A."/>
            <person name="Yoshinaga Y."/>
            <person name="Zwiers L.-H."/>
            <person name="Turgeon B."/>
            <person name="Goodwin S."/>
            <person name="Spatafora J."/>
            <person name="Crous P."/>
            <person name="Grigoriev I."/>
        </authorList>
    </citation>
    <scope>NUCLEOTIDE SEQUENCE</scope>
    <source>
        <strain evidence="4">CBS 110217</strain>
    </source>
</reference>
<protein>
    <recommendedName>
        <fullName evidence="6">GPI anchored cell wall protein</fullName>
    </recommendedName>
</protein>
<feature type="transmembrane region" description="Helical" evidence="2">
    <location>
        <begin position="206"/>
        <end position="226"/>
    </location>
</feature>
<dbReference type="AlphaFoldDB" id="A0A9P4HKH1"/>
<dbReference type="EMBL" id="ML978156">
    <property type="protein sequence ID" value="KAF2035682.1"/>
    <property type="molecule type" value="Genomic_DNA"/>
</dbReference>
<feature type="region of interest" description="Disordered" evidence="1">
    <location>
        <begin position="172"/>
        <end position="207"/>
    </location>
</feature>
<evidence type="ECO:0000256" key="2">
    <source>
        <dbReference type="SAM" id="Phobius"/>
    </source>
</evidence>
<keyword evidence="3" id="KW-0732">Signal</keyword>
<organism evidence="4 5">
    <name type="scientific">Setomelanomma holmii</name>
    <dbReference type="NCBI Taxonomy" id="210430"/>
    <lineage>
        <taxon>Eukaryota</taxon>
        <taxon>Fungi</taxon>
        <taxon>Dikarya</taxon>
        <taxon>Ascomycota</taxon>
        <taxon>Pezizomycotina</taxon>
        <taxon>Dothideomycetes</taxon>
        <taxon>Pleosporomycetidae</taxon>
        <taxon>Pleosporales</taxon>
        <taxon>Pleosporineae</taxon>
        <taxon>Phaeosphaeriaceae</taxon>
        <taxon>Setomelanomma</taxon>
    </lineage>
</organism>
<keyword evidence="2" id="KW-1133">Transmembrane helix</keyword>
<dbReference type="OrthoDB" id="5091764at2759"/>
<keyword evidence="2" id="KW-0812">Transmembrane</keyword>
<evidence type="ECO:0000313" key="5">
    <source>
        <dbReference type="Proteomes" id="UP000799777"/>
    </source>
</evidence>
<evidence type="ECO:0000256" key="1">
    <source>
        <dbReference type="SAM" id="MobiDB-lite"/>
    </source>
</evidence>
<proteinExistence type="predicted"/>
<dbReference type="Proteomes" id="UP000799777">
    <property type="component" value="Unassembled WGS sequence"/>
</dbReference>
<feature type="signal peptide" evidence="3">
    <location>
        <begin position="1"/>
        <end position="18"/>
    </location>
</feature>